<dbReference type="AlphaFoldDB" id="A0A382DV34"/>
<protein>
    <submittedName>
        <fullName evidence="1">Uncharacterized protein</fullName>
    </submittedName>
</protein>
<dbReference type="InterPro" id="IPR011990">
    <property type="entry name" value="TPR-like_helical_dom_sf"/>
</dbReference>
<accession>A0A382DV34</accession>
<sequence>MRVLTLVLLILAALSCSAEAQPQVGLGTTISSADLLYFAGSPEQAYTLLEGHIKENPSDYEALWRAARAAVVLGIDAEGIEPQNRWLDPAIDLGNRAVAESPDQIEGRYWRGAAAGRRALNAGNTYAAELAQRVYDDAHLILEQDSRHGGAHNLLGKLNYEIMSLSRIERFIGRLVVRNQALRNSSWENAEHHLGAAAEFWPDFVLFQYDLAQ</sequence>
<dbReference type="Gene3D" id="1.25.40.10">
    <property type="entry name" value="Tetratricopeptide repeat domain"/>
    <property type="match status" value="1"/>
</dbReference>
<evidence type="ECO:0000313" key="1">
    <source>
        <dbReference type="EMBL" id="SVB42009.1"/>
    </source>
</evidence>
<reference evidence="1" key="1">
    <citation type="submission" date="2018-05" db="EMBL/GenBank/DDBJ databases">
        <authorList>
            <person name="Lanie J.A."/>
            <person name="Ng W.-L."/>
            <person name="Kazmierczak K.M."/>
            <person name="Andrzejewski T.M."/>
            <person name="Davidsen T.M."/>
            <person name="Wayne K.J."/>
            <person name="Tettelin H."/>
            <person name="Glass J.I."/>
            <person name="Rusch D."/>
            <person name="Podicherti R."/>
            <person name="Tsui H.-C.T."/>
            <person name="Winkler M.E."/>
        </authorList>
    </citation>
    <scope>NUCLEOTIDE SEQUENCE</scope>
</reference>
<organism evidence="1">
    <name type="scientific">marine metagenome</name>
    <dbReference type="NCBI Taxonomy" id="408172"/>
    <lineage>
        <taxon>unclassified sequences</taxon>
        <taxon>metagenomes</taxon>
        <taxon>ecological metagenomes</taxon>
    </lineage>
</organism>
<feature type="non-terminal residue" evidence="1">
    <location>
        <position position="213"/>
    </location>
</feature>
<dbReference type="PROSITE" id="PS51257">
    <property type="entry name" value="PROKAR_LIPOPROTEIN"/>
    <property type="match status" value="1"/>
</dbReference>
<dbReference type="SUPFAM" id="SSF48452">
    <property type="entry name" value="TPR-like"/>
    <property type="match status" value="1"/>
</dbReference>
<proteinExistence type="predicted"/>
<dbReference type="EMBL" id="UINC01041145">
    <property type="protein sequence ID" value="SVB42009.1"/>
    <property type="molecule type" value="Genomic_DNA"/>
</dbReference>
<gene>
    <name evidence="1" type="ORF">METZ01_LOCUS194863</name>
</gene>
<name>A0A382DV34_9ZZZZ</name>